<keyword evidence="2" id="KW-0472">Membrane</keyword>
<feature type="compositionally biased region" description="Basic and acidic residues" evidence="1">
    <location>
        <begin position="55"/>
        <end position="116"/>
    </location>
</feature>
<evidence type="ECO:0000256" key="1">
    <source>
        <dbReference type="SAM" id="MobiDB-lite"/>
    </source>
</evidence>
<proteinExistence type="predicted"/>
<organism evidence="3 4">
    <name type="scientific">Maccoyibacter intestinihominis</name>
    <dbReference type="NCBI Taxonomy" id="3133499"/>
    <lineage>
        <taxon>Bacteria</taxon>
        <taxon>Bacillati</taxon>
        <taxon>Bacillota</taxon>
        <taxon>Clostridia</taxon>
        <taxon>Lachnospirales</taxon>
        <taxon>Lachnospiraceae</taxon>
        <taxon>Maccoyibacter</taxon>
    </lineage>
</organism>
<reference evidence="3 4" key="1">
    <citation type="submission" date="2024-03" db="EMBL/GenBank/DDBJ databases">
        <title>Human intestinal bacterial collection.</title>
        <authorList>
            <person name="Pauvert C."/>
            <person name="Hitch T.C.A."/>
            <person name="Clavel T."/>
        </authorList>
    </citation>
    <scope>NUCLEOTIDE SEQUENCE [LARGE SCALE GENOMIC DNA]</scope>
    <source>
        <strain evidence="3 4">CLA-AA-H185</strain>
    </source>
</reference>
<evidence type="ECO:0000313" key="4">
    <source>
        <dbReference type="Proteomes" id="UP001454489"/>
    </source>
</evidence>
<dbReference type="Proteomes" id="UP001454489">
    <property type="component" value="Unassembled WGS sequence"/>
</dbReference>
<sequence>MKLKYYLRGLGIGILITTIIFIIGIHVNQDQMFSDEEVIRRAKALGMVMDETDGKTINELDKDKKQDSESKDQKDSQKEDSKESKSDNKDKQEQAKDDQTKNDQTKADAESEKTQDSDAAAAQKQTVEQVEVSILPGEYSDTISQKLLDAGLIDDKAAFSKYINDTNVDNLIQPGTFTVPKGASYEEVAKILTTKQENR</sequence>
<feature type="region of interest" description="Disordered" evidence="1">
    <location>
        <begin position="55"/>
        <end position="124"/>
    </location>
</feature>
<name>A0ABV1HDJ2_9FIRM</name>
<feature type="transmembrane region" description="Helical" evidence="2">
    <location>
        <begin position="7"/>
        <end position="27"/>
    </location>
</feature>
<evidence type="ECO:0000256" key="2">
    <source>
        <dbReference type="SAM" id="Phobius"/>
    </source>
</evidence>
<keyword evidence="2" id="KW-0812">Transmembrane</keyword>
<dbReference type="Gene3D" id="3.30.1490.480">
    <property type="entry name" value="Endolytic murein transglycosylase"/>
    <property type="match status" value="1"/>
</dbReference>
<accession>A0ABV1HDJ2</accession>
<dbReference type="EMBL" id="JBBMEX010000007">
    <property type="protein sequence ID" value="MEQ2557788.1"/>
    <property type="molecule type" value="Genomic_DNA"/>
</dbReference>
<gene>
    <name evidence="3" type="ORF">WMO43_07890</name>
</gene>
<evidence type="ECO:0000313" key="3">
    <source>
        <dbReference type="EMBL" id="MEQ2557788.1"/>
    </source>
</evidence>
<keyword evidence="4" id="KW-1185">Reference proteome</keyword>
<protein>
    <recommendedName>
        <fullName evidence="5">YceG-like family protein</fullName>
    </recommendedName>
</protein>
<comment type="caution">
    <text evidence="3">The sequence shown here is derived from an EMBL/GenBank/DDBJ whole genome shotgun (WGS) entry which is preliminary data.</text>
</comment>
<evidence type="ECO:0008006" key="5">
    <source>
        <dbReference type="Google" id="ProtNLM"/>
    </source>
</evidence>
<keyword evidence="2" id="KW-1133">Transmembrane helix</keyword>
<dbReference type="RefSeq" id="WP_353530825.1">
    <property type="nucleotide sequence ID" value="NZ_JBBMEX010000007.1"/>
</dbReference>